<dbReference type="SUPFAM" id="SSF111369">
    <property type="entry name" value="HlyD-like secretion proteins"/>
    <property type="match status" value="1"/>
</dbReference>
<comment type="subcellular location">
    <subcellularLocation>
        <location evidence="1">Cell envelope</location>
    </subcellularLocation>
</comment>
<proteinExistence type="inferred from homology"/>
<feature type="domain" description="Multidrug resistance protein MdtA-like C-terminal permuted SH3" evidence="7">
    <location>
        <begin position="294"/>
        <end position="349"/>
    </location>
</feature>
<dbReference type="Pfam" id="PF25944">
    <property type="entry name" value="Beta-barrel_RND"/>
    <property type="match status" value="1"/>
</dbReference>
<keyword evidence="3" id="KW-0175">Coiled coil</keyword>
<dbReference type="Pfam" id="PF25917">
    <property type="entry name" value="BSH_RND"/>
    <property type="match status" value="1"/>
</dbReference>
<evidence type="ECO:0000259" key="7">
    <source>
        <dbReference type="Pfam" id="PF25967"/>
    </source>
</evidence>
<organism evidence="8 9">
    <name type="scientific">Candidatus Campylobacter infans</name>
    <dbReference type="NCBI Taxonomy" id="2561898"/>
    <lineage>
        <taxon>Bacteria</taxon>
        <taxon>Pseudomonadati</taxon>
        <taxon>Campylobacterota</taxon>
        <taxon>Epsilonproteobacteria</taxon>
        <taxon>Campylobacterales</taxon>
        <taxon>Campylobacteraceae</taxon>
        <taxon>Campylobacter</taxon>
    </lineage>
</organism>
<dbReference type="RefSeq" id="WP_179974719.1">
    <property type="nucleotide sequence ID" value="NZ_CP049075.1"/>
</dbReference>
<dbReference type="Gene3D" id="2.40.50.100">
    <property type="match status" value="1"/>
</dbReference>
<evidence type="ECO:0000313" key="8">
    <source>
        <dbReference type="EMBL" id="QLI05510.1"/>
    </source>
</evidence>
<dbReference type="KEGG" id="cinf:CINF_1005"/>
<gene>
    <name evidence="8" type="primary">cmeA</name>
    <name evidence="8" type="ORF">CINF_1005</name>
</gene>
<feature type="coiled-coil region" evidence="3">
    <location>
        <begin position="129"/>
        <end position="163"/>
    </location>
</feature>
<dbReference type="NCBIfam" id="TIGR01730">
    <property type="entry name" value="RND_mfp"/>
    <property type="match status" value="1"/>
</dbReference>
<evidence type="ECO:0000259" key="5">
    <source>
        <dbReference type="Pfam" id="PF25917"/>
    </source>
</evidence>
<dbReference type="PANTHER" id="PTHR30158">
    <property type="entry name" value="ACRA/E-RELATED COMPONENT OF DRUG EFFLUX TRANSPORTER"/>
    <property type="match status" value="1"/>
</dbReference>
<dbReference type="GO" id="GO:0030313">
    <property type="term" value="C:cell envelope"/>
    <property type="evidence" value="ECO:0007669"/>
    <property type="project" value="UniProtKB-SubCell"/>
</dbReference>
<sequence length="375" mass="40763">MNKLLLCGLGVLALFISGCGKEQEQKGQMALPVTTMTLKKADLPLTLEFNGQTVSDLDVVVRAKVSGTIEEQFFAPGQAVSLGDRLYKIDEAKYKAVFESAQGSYQAALSQSQKAQADYARAKSLRAKNAIAQKDYDAAIATLNQAEANVKTAQANMKNAQIDLEYSQVTAPFDGVVGDTRKDVGSLASVGDELVRLSKFDPIFVKFGVSDITRLDIDNNLANGAWKRLQPSVSIIINGQEQSGSLVFIDNVINQNTATVDAKAIFDNKNGLIRPGIYTKVKVYGFYAKDSFAVPQSAISQDIKGSYVYLYNNGVVDKKYIKIASEDGNNYIVSSGLNDGDVLILDNFKKIRQGAKVQIIEQKALNDQNDSKNAK</sequence>
<comment type="similarity">
    <text evidence="2">Belongs to the membrane fusion protein (MFP) (TC 8.A.1) family.</text>
</comment>
<dbReference type="PROSITE" id="PS51257">
    <property type="entry name" value="PROKAR_LIPOPROTEIN"/>
    <property type="match status" value="1"/>
</dbReference>
<dbReference type="GO" id="GO:0022857">
    <property type="term" value="F:transmembrane transporter activity"/>
    <property type="evidence" value="ECO:0007669"/>
    <property type="project" value="InterPro"/>
</dbReference>
<dbReference type="InterPro" id="IPR006143">
    <property type="entry name" value="RND_pump_MFP"/>
</dbReference>
<feature type="domain" description="Multidrug resistance protein MdtA-like barrel-sandwich hybrid" evidence="5">
    <location>
        <begin position="59"/>
        <end position="193"/>
    </location>
</feature>
<dbReference type="InterPro" id="IPR058624">
    <property type="entry name" value="MdtA-like_HH"/>
</dbReference>
<feature type="domain" description="Multidrug resistance protein MdtA-like beta-barrel" evidence="6">
    <location>
        <begin position="202"/>
        <end position="283"/>
    </location>
</feature>
<evidence type="ECO:0000313" key="9">
    <source>
        <dbReference type="Proteomes" id="UP000509414"/>
    </source>
</evidence>
<protein>
    <submittedName>
        <fullName evidence="8">Multidrug efflux system CmeABC, periplasmic fusion protein CmeA</fullName>
    </submittedName>
</protein>
<feature type="domain" description="Multidrug resistance protein MdtA-like alpha-helical hairpin" evidence="4">
    <location>
        <begin position="99"/>
        <end position="167"/>
    </location>
</feature>
<dbReference type="GO" id="GO:0046677">
    <property type="term" value="P:response to antibiotic"/>
    <property type="evidence" value="ECO:0007669"/>
    <property type="project" value="TreeGrafter"/>
</dbReference>
<evidence type="ECO:0000256" key="3">
    <source>
        <dbReference type="SAM" id="Coils"/>
    </source>
</evidence>
<dbReference type="Gene3D" id="2.40.30.170">
    <property type="match status" value="1"/>
</dbReference>
<dbReference type="Gene3D" id="1.10.287.470">
    <property type="entry name" value="Helix hairpin bin"/>
    <property type="match status" value="1"/>
</dbReference>
<dbReference type="InterPro" id="IPR058627">
    <property type="entry name" value="MdtA-like_C"/>
</dbReference>
<evidence type="ECO:0000259" key="4">
    <source>
        <dbReference type="Pfam" id="PF25876"/>
    </source>
</evidence>
<dbReference type="InterPro" id="IPR058626">
    <property type="entry name" value="MdtA-like_b-barrel"/>
</dbReference>
<dbReference type="Pfam" id="PF25967">
    <property type="entry name" value="RND-MFP_C"/>
    <property type="match status" value="1"/>
</dbReference>
<evidence type="ECO:0000256" key="1">
    <source>
        <dbReference type="ARBA" id="ARBA00004196"/>
    </source>
</evidence>
<dbReference type="GO" id="GO:0005886">
    <property type="term" value="C:plasma membrane"/>
    <property type="evidence" value="ECO:0007669"/>
    <property type="project" value="TreeGrafter"/>
</dbReference>
<evidence type="ECO:0000259" key="6">
    <source>
        <dbReference type="Pfam" id="PF25944"/>
    </source>
</evidence>
<keyword evidence="9" id="KW-1185">Reference proteome</keyword>
<dbReference type="EMBL" id="CP049075">
    <property type="protein sequence ID" value="QLI05510.1"/>
    <property type="molecule type" value="Genomic_DNA"/>
</dbReference>
<dbReference type="Pfam" id="PF25876">
    <property type="entry name" value="HH_MFP_RND"/>
    <property type="match status" value="1"/>
</dbReference>
<reference evidence="8 9" key="1">
    <citation type="submission" date="2020-02" db="EMBL/GenBank/DDBJ databases">
        <title>Complete genome sequence of the novel Campylobacter species Candidatus Campylobacter infans.</title>
        <authorList>
            <person name="Duim B."/>
            <person name="Zomer A."/>
            <person name="van der Graaf L."/>
            <person name="Wagenaar J."/>
        </authorList>
    </citation>
    <scope>NUCLEOTIDE SEQUENCE [LARGE SCALE GENOMIC DNA]</scope>
    <source>
        <strain evidence="8 9">19S00001</strain>
    </source>
</reference>
<dbReference type="AlphaFoldDB" id="A0A7H9CHC8"/>
<dbReference type="InterPro" id="IPR058625">
    <property type="entry name" value="MdtA-like_BSH"/>
</dbReference>
<dbReference type="Gene3D" id="2.40.420.20">
    <property type="match status" value="1"/>
</dbReference>
<dbReference type="Proteomes" id="UP000509414">
    <property type="component" value="Chromosome"/>
</dbReference>
<accession>A0A7H9CHC8</accession>
<name>A0A7H9CHC8_9BACT</name>
<evidence type="ECO:0000256" key="2">
    <source>
        <dbReference type="ARBA" id="ARBA00009477"/>
    </source>
</evidence>